<evidence type="ECO:0000313" key="2">
    <source>
        <dbReference type="Proteomes" id="UP000248917"/>
    </source>
</evidence>
<comment type="caution">
    <text evidence="1">The sequence shown here is derived from an EMBL/GenBank/DDBJ whole genome shotgun (WGS) entry which is preliminary data.</text>
</comment>
<evidence type="ECO:0000313" key="1">
    <source>
        <dbReference type="EMBL" id="PZV85360.1"/>
    </source>
</evidence>
<dbReference type="InterPro" id="IPR050583">
    <property type="entry name" value="Mycobacterial_A85_antigen"/>
</dbReference>
<dbReference type="InterPro" id="IPR029058">
    <property type="entry name" value="AB_hydrolase_fold"/>
</dbReference>
<gene>
    <name evidence="1" type="ORF">CLV31_103151</name>
</gene>
<accession>A0A326RVX8</accession>
<sequence length="363" mass="41044">MKKILIGFLFFGFSLISLAQGRMERKEFLAASLQMNQAGEDPLRQVTVYLPPDYDQGTKRYPVVYVLHGYGGTDSLMMHVWIDFKRLLDEAIKTGRMRPMIVVAPNSMTKLLGSFYTNSAVSGDWADYIAKDVVQFIDKNYRTIPDRKSRGLCGHSMGGNGALKLGMQYADTFSAVYALSPAVLDWHNDFSLSSSGFKRVIELNNEKAIVEPLIESDRPADFNSFYAAVLTAMARVYSPNGSNKTLLADLPVTYIGDSAVFHTEIVSKWEAQFPHHMIDYYLPQLRSLTALKMDWGRNEEFSHIPFTSLQFSKKLEAYGINHFAEEYMGDHGNMLDGFEGRIYNELLPFFEKYLLGGESGSER</sequence>
<name>A0A326RVX8_9BACT</name>
<dbReference type="Gene3D" id="3.40.50.1820">
    <property type="entry name" value="alpha/beta hydrolase"/>
    <property type="match status" value="1"/>
</dbReference>
<protein>
    <submittedName>
        <fullName evidence="1">Putative esterase</fullName>
    </submittedName>
</protein>
<dbReference type="PANTHER" id="PTHR48098">
    <property type="entry name" value="ENTEROCHELIN ESTERASE-RELATED"/>
    <property type="match status" value="1"/>
</dbReference>
<dbReference type="EMBL" id="QKTX01000003">
    <property type="protein sequence ID" value="PZV85360.1"/>
    <property type="molecule type" value="Genomic_DNA"/>
</dbReference>
<organism evidence="1 2">
    <name type="scientific">Algoriphagus aquaeductus</name>
    <dbReference type="NCBI Taxonomy" id="475299"/>
    <lineage>
        <taxon>Bacteria</taxon>
        <taxon>Pseudomonadati</taxon>
        <taxon>Bacteroidota</taxon>
        <taxon>Cytophagia</taxon>
        <taxon>Cytophagales</taxon>
        <taxon>Cyclobacteriaceae</taxon>
        <taxon>Algoriphagus</taxon>
    </lineage>
</organism>
<dbReference type="AlphaFoldDB" id="A0A326RVX8"/>
<dbReference type="InterPro" id="IPR000801">
    <property type="entry name" value="Esterase-like"/>
</dbReference>
<dbReference type="RefSeq" id="WP_111391824.1">
    <property type="nucleotide sequence ID" value="NZ_QKTX01000003.1"/>
</dbReference>
<proteinExistence type="predicted"/>
<keyword evidence="2" id="KW-1185">Reference proteome</keyword>
<dbReference type="SUPFAM" id="SSF53474">
    <property type="entry name" value="alpha/beta-Hydrolases"/>
    <property type="match status" value="1"/>
</dbReference>
<dbReference type="Pfam" id="PF00756">
    <property type="entry name" value="Esterase"/>
    <property type="match status" value="1"/>
</dbReference>
<dbReference type="OrthoDB" id="9803578at2"/>
<reference evidence="1 2" key="1">
    <citation type="submission" date="2018-06" db="EMBL/GenBank/DDBJ databases">
        <title>Genomic Encyclopedia of Archaeal and Bacterial Type Strains, Phase II (KMG-II): from individual species to whole genera.</title>
        <authorList>
            <person name="Goeker M."/>
        </authorList>
    </citation>
    <scope>NUCLEOTIDE SEQUENCE [LARGE SCALE GENOMIC DNA]</scope>
    <source>
        <strain evidence="1 2">T4</strain>
    </source>
</reference>
<dbReference type="Proteomes" id="UP000248917">
    <property type="component" value="Unassembled WGS sequence"/>
</dbReference>